<name>A0A0C2NK33_THEKT</name>
<evidence type="ECO:0000313" key="2">
    <source>
        <dbReference type="Proteomes" id="UP000031668"/>
    </source>
</evidence>
<keyword evidence="2" id="KW-1185">Reference proteome</keyword>
<dbReference type="EMBL" id="JWZT01000435">
    <property type="protein sequence ID" value="KII74397.1"/>
    <property type="molecule type" value="Genomic_DNA"/>
</dbReference>
<accession>A0A0C2NK33</accession>
<proteinExistence type="predicted"/>
<protein>
    <submittedName>
        <fullName evidence="1">Uncharacterized protein</fullName>
    </submittedName>
</protein>
<organism evidence="1 2">
    <name type="scientific">Thelohanellus kitauei</name>
    <name type="common">Myxosporean</name>
    <dbReference type="NCBI Taxonomy" id="669202"/>
    <lineage>
        <taxon>Eukaryota</taxon>
        <taxon>Metazoa</taxon>
        <taxon>Cnidaria</taxon>
        <taxon>Myxozoa</taxon>
        <taxon>Myxosporea</taxon>
        <taxon>Bivalvulida</taxon>
        <taxon>Platysporina</taxon>
        <taxon>Myxobolidae</taxon>
        <taxon>Thelohanellus</taxon>
    </lineage>
</organism>
<evidence type="ECO:0000313" key="1">
    <source>
        <dbReference type="EMBL" id="KII74397.1"/>
    </source>
</evidence>
<reference evidence="1 2" key="1">
    <citation type="journal article" date="2014" name="Genome Biol. Evol.">
        <title>The genome of the myxosporean Thelohanellus kitauei shows adaptations to nutrient acquisition within its fish host.</title>
        <authorList>
            <person name="Yang Y."/>
            <person name="Xiong J."/>
            <person name="Zhou Z."/>
            <person name="Huo F."/>
            <person name="Miao W."/>
            <person name="Ran C."/>
            <person name="Liu Y."/>
            <person name="Zhang J."/>
            <person name="Feng J."/>
            <person name="Wang M."/>
            <person name="Wang M."/>
            <person name="Wang L."/>
            <person name="Yao B."/>
        </authorList>
    </citation>
    <scope>NUCLEOTIDE SEQUENCE [LARGE SCALE GENOMIC DNA]</scope>
    <source>
        <strain evidence="1">Wuqing</strain>
    </source>
</reference>
<sequence>MITLDGYTISLSSPLKIDRSACGLEPVTQNMFITNKPSGAQTPTRYVFDSSPSTDGQNESGVARRYIVPSQLVKRRLKKTLNTIEHNMTIISNPTVDKVPIFT</sequence>
<dbReference type="Proteomes" id="UP000031668">
    <property type="component" value="Unassembled WGS sequence"/>
</dbReference>
<dbReference type="AlphaFoldDB" id="A0A0C2NK33"/>
<gene>
    <name evidence="1" type="ORF">RF11_13319</name>
</gene>
<comment type="caution">
    <text evidence="1">The sequence shown here is derived from an EMBL/GenBank/DDBJ whole genome shotgun (WGS) entry which is preliminary data.</text>
</comment>